<gene>
    <name evidence="5" type="ORF">CTER_0393</name>
</gene>
<dbReference type="InterPro" id="IPR046335">
    <property type="entry name" value="LacI/GalR-like_sensor"/>
</dbReference>
<dbReference type="PATRIC" id="fig|1195236.3.peg.701"/>
<dbReference type="InterPro" id="IPR036390">
    <property type="entry name" value="WH_DNA-bd_sf"/>
</dbReference>
<dbReference type="STRING" id="1195236.CTER_0393"/>
<accession>S0FYF5</accession>
<dbReference type="PROSITE" id="PS50949">
    <property type="entry name" value="HTH_GNTR"/>
    <property type="match status" value="1"/>
</dbReference>
<dbReference type="SUPFAM" id="SSF53822">
    <property type="entry name" value="Periplasmic binding protein-like I"/>
    <property type="match status" value="1"/>
</dbReference>
<evidence type="ECO:0000256" key="3">
    <source>
        <dbReference type="ARBA" id="ARBA00023163"/>
    </source>
</evidence>
<dbReference type="SUPFAM" id="SSF46785">
    <property type="entry name" value="Winged helix' DNA-binding domain"/>
    <property type="match status" value="1"/>
</dbReference>
<evidence type="ECO:0000256" key="1">
    <source>
        <dbReference type="ARBA" id="ARBA00023015"/>
    </source>
</evidence>
<name>S0FYF5_RUMCE</name>
<evidence type="ECO:0000259" key="4">
    <source>
        <dbReference type="PROSITE" id="PS50949"/>
    </source>
</evidence>
<dbReference type="SMART" id="SM00345">
    <property type="entry name" value="HTH_GNTR"/>
    <property type="match status" value="1"/>
</dbReference>
<reference evidence="5 6" key="1">
    <citation type="journal article" date="2013" name="Genome Announc.">
        <title>Draft Genome Sequence of the Cellulolytic, Mesophilic, Anaerobic Bacterium Clostridium termitidis Strain CT1112 (DSM 5398).</title>
        <authorList>
            <person name="Lal S."/>
            <person name="Ramachandran U."/>
            <person name="Zhang X."/>
            <person name="Munir R."/>
            <person name="Sparling R."/>
            <person name="Levin D.B."/>
        </authorList>
    </citation>
    <scope>NUCLEOTIDE SEQUENCE [LARGE SCALE GENOMIC DNA]</scope>
    <source>
        <strain evidence="5 6">CT1112</strain>
    </source>
</reference>
<dbReference type="EMBL" id="AORV01000017">
    <property type="protein sequence ID" value="EMS73628.1"/>
    <property type="molecule type" value="Genomic_DNA"/>
</dbReference>
<dbReference type="Gene3D" id="1.10.10.10">
    <property type="entry name" value="Winged helix-like DNA-binding domain superfamily/Winged helix DNA-binding domain"/>
    <property type="match status" value="1"/>
</dbReference>
<dbReference type="eggNOG" id="COG1609">
    <property type="taxonomic scope" value="Bacteria"/>
</dbReference>
<dbReference type="InterPro" id="IPR000524">
    <property type="entry name" value="Tscrpt_reg_HTH_GntR"/>
</dbReference>
<evidence type="ECO:0000313" key="6">
    <source>
        <dbReference type="Proteomes" id="UP000014155"/>
    </source>
</evidence>
<dbReference type="Proteomes" id="UP000014155">
    <property type="component" value="Unassembled WGS sequence"/>
</dbReference>
<dbReference type="GO" id="GO:0000976">
    <property type="term" value="F:transcription cis-regulatory region binding"/>
    <property type="evidence" value="ECO:0007669"/>
    <property type="project" value="TreeGrafter"/>
</dbReference>
<dbReference type="RefSeq" id="WP_004623768.1">
    <property type="nucleotide sequence ID" value="NZ_AORV01000017.1"/>
</dbReference>
<dbReference type="AlphaFoldDB" id="S0FYF5"/>
<keyword evidence="3" id="KW-0804">Transcription</keyword>
<evidence type="ECO:0000313" key="5">
    <source>
        <dbReference type="EMBL" id="EMS73628.1"/>
    </source>
</evidence>
<dbReference type="PANTHER" id="PTHR30146">
    <property type="entry name" value="LACI-RELATED TRANSCRIPTIONAL REPRESSOR"/>
    <property type="match status" value="1"/>
</dbReference>
<dbReference type="Pfam" id="PF13377">
    <property type="entry name" value="Peripla_BP_3"/>
    <property type="match status" value="1"/>
</dbReference>
<dbReference type="PANTHER" id="PTHR30146:SF150">
    <property type="entry name" value="ARABINOSE METABOLISM TRANSCRIPTIONAL REPRESSOR"/>
    <property type="match status" value="1"/>
</dbReference>
<dbReference type="CDD" id="cd01541">
    <property type="entry name" value="PBP1_AraR"/>
    <property type="match status" value="1"/>
</dbReference>
<dbReference type="PRINTS" id="PR00035">
    <property type="entry name" value="HTHGNTR"/>
</dbReference>
<evidence type="ECO:0000256" key="2">
    <source>
        <dbReference type="ARBA" id="ARBA00023125"/>
    </source>
</evidence>
<dbReference type="GO" id="GO:0003700">
    <property type="term" value="F:DNA-binding transcription factor activity"/>
    <property type="evidence" value="ECO:0007669"/>
    <property type="project" value="InterPro"/>
</dbReference>
<dbReference type="Pfam" id="PF00392">
    <property type="entry name" value="GntR"/>
    <property type="match status" value="1"/>
</dbReference>
<dbReference type="InterPro" id="IPR028082">
    <property type="entry name" value="Peripla_BP_I"/>
</dbReference>
<keyword evidence="6" id="KW-1185">Reference proteome</keyword>
<sequence length="364" mass="40710">MIYTPKYMEIVEWTVEQISTEAFKPNDKFLSETELGEKFGFSRQTVRRALEVLEQRGYISRIQGSGTYVSSRKPNPPSLDRERTMTVGIISTYLDNYIFPSIVRGIEGVLSSCGYAVQLASTNNSVETEARALQLMAERRVDGLIIVPTRSALPCANLDLYNSLIQAGTPMVFIDSFYSELSIPYVSLDDVMAGYSAAKHLISMGHRNISGIFSHINRQGHLRYLGYVRALKEHGIPIREDRIFWYSKESVQQLLHGSRFLDQLAGCTAALCFNDHMALRLIDYLRQNGRNIPEDLSVVGIDNSEPAKIASLTSINHPSEELGQAAAKLLLSLINGSEGKNVLFSPQLQIRGSVRQLEKENVTE</sequence>
<organism evidence="5 6">
    <name type="scientific">Ruminiclostridium cellobioparum subsp. termitidis CT1112</name>
    <dbReference type="NCBI Taxonomy" id="1195236"/>
    <lineage>
        <taxon>Bacteria</taxon>
        <taxon>Bacillati</taxon>
        <taxon>Bacillota</taxon>
        <taxon>Clostridia</taxon>
        <taxon>Eubacteriales</taxon>
        <taxon>Oscillospiraceae</taxon>
        <taxon>Ruminiclostridium</taxon>
    </lineage>
</organism>
<dbReference type="Gene3D" id="3.40.50.2300">
    <property type="match status" value="2"/>
</dbReference>
<proteinExistence type="predicted"/>
<keyword evidence="1" id="KW-0805">Transcription regulation</keyword>
<protein>
    <submittedName>
        <fullName evidence="5">Transcriptional regulator</fullName>
    </submittedName>
</protein>
<dbReference type="InterPro" id="IPR036388">
    <property type="entry name" value="WH-like_DNA-bd_sf"/>
</dbReference>
<keyword evidence="2" id="KW-0238">DNA-binding</keyword>
<comment type="caution">
    <text evidence="5">The sequence shown here is derived from an EMBL/GenBank/DDBJ whole genome shotgun (WGS) entry which is preliminary data.</text>
</comment>
<dbReference type="InterPro" id="IPR033532">
    <property type="entry name" value="AraR_ligand_bind_dom"/>
</dbReference>
<feature type="domain" description="HTH gntR-type" evidence="4">
    <location>
        <begin position="4"/>
        <end position="72"/>
    </location>
</feature>
<dbReference type="CDD" id="cd07377">
    <property type="entry name" value="WHTH_GntR"/>
    <property type="match status" value="1"/>
</dbReference>